<proteinExistence type="predicted"/>
<reference evidence="1 2" key="1">
    <citation type="submission" date="2024-07" db="EMBL/GenBank/DDBJ databases">
        <authorList>
            <person name="Akdeniz Z."/>
        </authorList>
    </citation>
    <scope>NUCLEOTIDE SEQUENCE [LARGE SCALE GENOMIC DNA]</scope>
</reference>
<dbReference type="Proteomes" id="UP001642409">
    <property type="component" value="Unassembled WGS sequence"/>
</dbReference>
<evidence type="ECO:0000313" key="1">
    <source>
        <dbReference type="EMBL" id="CAL6010810.1"/>
    </source>
</evidence>
<organism evidence="1 2">
    <name type="scientific">Hexamita inflata</name>
    <dbReference type="NCBI Taxonomy" id="28002"/>
    <lineage>
        <taxon>Eukaryota</taxon>
        <taxon>Metamonada</taxon>
        <taxon>Diplomonadida</taxon>
        <taxon>Hexamitidae</taxon>
        <taxon>Hexamitinae</taxon>
        <taxon>Hexamita</taxon>
    </lineage>
</organism>
<accession>A0ABP1I8W0</accession>
<evidence type="ECO:0000313" key="2">
    <source>
        <dbReference type="Proteomes" id="UP001642409"/>
    </source>
</evidence>
<sequence>MKRIHRMFHITQTQAIGRSILRVPSQLEIPEIFMQQEPTEDLVNYLKILVCCDIPKWMYSGFAAVKQLIYLSQFPQCFLYIFSIMNIISYSESMQCIYLSSSPQLTQVLSYYLSQSVFMQDVEILELILQTLANFSTFSSTSPNFEQINYLLVSFQNKKLQNEIQHWLFNLAAEPDYCDQIARLTPLICKFEGDYTRFLMLKLIKFSRIPVTQETFDFSVKNCFYSVIEGADFNQFVNARNIQVVFGKYIKDTWAQNTENDVNVARNQVFNKLADLDQNIVQIMTENNIFTMLVIDFMHSKDQRIAAFVRSWLPIFGKDPTVTPFYKYTREWPEWETIFQ</sequence>
<comment type="caution">
    <text evidence="1">The sequence shown here is derived from an EMBL/GenBank/DDBJ whole genome shotgun (WGS) entry which is preliminary data.</text>
</comment>
<protein>
    <submittedName>
        <fullName evidence="1">Hypothetical_protein</fullName>
    </submittedName>
</protein>
<gene>
    <name evidence="1" type="ORF">HINF_LOCUS22263</name>
</gene>
<dbReference type="EMBL" id="CAXDID020000062">
    <property type="protein sequence ID" value="CAL6010810.1"/>
    <property type="molecule type" value="Genomic_DNA"/>
</dbReference>
<keyword evidence="2" id="KW-1185">Reference proteome</keyword>
<name>A0ABP1I8W0_9EUKA</name>